<dbReference type="Proteomes" id="UP000236742">
    <property type="component" value="Unassembled WGS sequence"/>
</dbReference>
<feature type="compositionally biased region" description="Low complexity" evidence="1">
    <location>
        <begin position="196"/>
        <end position="221"/>
    </location>
</feature>
<reference evidence="2 3" key="1">
    <citation type="submission" date="2016-10" db="EMBL/GenBank/DDBJ databases">
        <authorList>
            <person name="de Groot N.N."/>
        </authorList>
    </citation>
    <scope>NUCLEOTIDE SEQUENCE [LARGE SCALE GENOMIC DNA]</scope>
    <source>
        <strain evidence="2 3">DSM 23413</strain>
    </source>
</reference>
<evidence type="ECO:0000313" key="2">
    <source>
        <dbReference type="EMBL" id="SEG23343.1"/>
    </source>
</evidence>
<organism evidence="2 3">
    <name type="scientific">Jhaorihella thermophila</name>
    <dbReference type="NCBI Taxonomy" id="488547"/>
    <lineage>
        <taxon>Bacteria</taxon>
        <taxon>Pseudomonadati</taxon>
        <taxon>Pseudomonadota</taxon>
        <taxon>Alphaproteobacteria</taxon>
        <taxon>Rhodobacterales</taxon>
        <taxon>Paracoccaceae</taxon>
        <taxon>Jhaorihella</taxon>
    </lineage>
</organism>
<evidence type="ECO:0000256" key="1">
    <source>
        <dbReference type="SAM" id="MobiDB-lite"/>
    </source>
</evidence>
<dbReference type="EMBL" id="FNVD01000018">
    <property type="protein sequence ID" value="SEG23343.1"/>
    <property type="molecule type" value="Genomic_DNA"/>
</dbReference>
<feature type="region of interest" description="Disordered" evidence="1">
    <location>
        <begin position="161"/>
        <end position="221"/>
    </location>
</feature>
<evidence type="ECO:0000313" key="3">
    <source>
        <dbReference type="Proteomes" id="UP000236742"/>
    </source>
</evidence>
<feature type="region of interest" description="Disordered" evidence="1">
    <location>
        <begin position="93"/>
        <end position="125"/>
    </location>
</feature>
<accession>A0A1H5YGY2</accession>
<name>A0A1H5YGY2_9RHOB</name>
<protein>
    <submittedName>
        <fullName evidence="2">Uncharacterized protein</fullName>
    </submittedName>
</protein>
<proteinExistence type="predicted"/>
<dbReference type="AlphaFoldDB" id="A0A1H5YGY2"/>
<feature type="region of interest" description="Disordered" evidence="1">
    <location>
        <begin position="1"/>
        <end position="29"/>
    </location>
</feature>
<gene>
    <name evidence="2" type="ORF">SAMN05421751_11834</name>
</gene>
<feature type="compositionally biased region" description="Low complexity" evidence="1">
    <location>
        <begin position="172"/>
        <end position="189"/>
    </location>
</feature>
<keyword evidence="3" id="KW-1185">Reference proteome</keyword>
<sequence>MHFGRREADGGVLQEVAETGGHGGCGTEGRALLPPVLLPFGPPSRRRNRSTRPLTIAVKRGDPFRQDIEIMSDHGVTPRGCLWLQQCAWRPGATSGATPLPRARGERFTPPLERPTSAADASGTHGIVAPALTKRNIAHHRTGPCHDRVGFDNAIACARTGRVRRAADRGRAPASPRRAAPRATGSAWPWRRRACSRPARPRSPARGTSPRGSPSCPGSRP</sequence>